<keyword evidence="4 8" id="KW-0479">Metal-binding</keyword>
<keyword evidence="6 8" id="KW-0408">Iron</keyword>
<dbReference type="CDD" id="cd03499">
    <property type="entry name" value="SQR_TypeC_SdhC"/>
    <property type="match status" value="1"/>
</dbReference>
<proteinExistence type="predicted"/>
<dbReference type="GO" id="GO:0046872">
    <property type="term" value="F:metal ion binding"/>
    <property type="evidence" value="ECO:0007669"/>
    <property type="project" value="UniProtKB-KW"/>
</dbReference>
<keyword evidence="7 9" id="KW-0472">Membrane</keyword>
<evidence type="ECO:0000256" key="2">
    <source>
        <dbReference type="ARBA" id="ARBA00022617"/>
    </source>
</evidence>
<dbReference type="PIRSF" id="PIRSF000178">
    <property type="entry name" value="SDH_cyt_b560"/>
    <property type="match status" value="1"/>
</dbReference>
<dbReference type="GO" id="GO:0006099">
    <property type="term" value="P:tricarboxylic acid cycle"/>
    <property type="evidence" value="ECO:0007669"/>
    <property type="project" value="InterPro"/>
</dbReference>
<dbReference type="InterPro" id="IPR034804">
    <property type="entry name" value="SQR/QFR_C/D"/>
</dbReference>
<dbReference type="EMBL" id="MG787097">
    <property type="protein sequence ID" value="AVK39555.1"/>
    <property type="molecule type" value="Genomic_DNA"/>
</dbReference>
<keyword evidence="2 8" id="KW-0349">Heme</keyword>
<dbReference type="GO" id="GO:0009055">
    <property type="term" value="F:electron transfer activity"/>
    <property type="evidence" value="ECO:0007669"/>
    <property type="project" value="InterPro"/>
</dbReference>
<comment type="cofactor">
    <cofactor evidence="8">
        <name>heme</name>
        <dbReference type="ChEBI" id="CHEBI:30413"/>
    </cofactor>
    <text evidence="8">The heme is bound between the two transmembrane subunits.</text>
</comment>
<evidence type="ECO:0000256" key="5">
    <source>
        <dbReference type="ARBA" id="ARBA00022989"/>
    </source>
</evidence>
<evidence type="ECO:0000256" key="1">
    <source>
        <dbReference type="ARBA" id="ARBA00004141"/>
    </source>
</evidence>
<protein>
    <submittedName>
        <fullName evidence="10">Succinate:cytochrome c oxidoreductase subunit 3</fullName>
    </submittedName>
</protein>
<reference evidence="10" key="2">
    <citation type="submission" date="2018-01" db="EMBL/GenBank/DDBJ databases">
        <authorList>
            <person name="Gaut B.S."/>
            <person name="Morton B.R."/>
            <person name="Clegg M.T."/>
            <person name="Duvall M.R."/>
        </authorList>
    </citation>
    <scope>NUCLEOTIDE SEQUENCE</scope>
    <source>
        <strain evidence="10">HEC3068</strain>
    </source>
</reference>
<feature type="transmembrane region" description="Helical" evidence="9">
    <location>
        <begin position="58"/>
        <end position="81"/>
    </location>
</feature>
<gene>
    <name evidence="10" type="primary">sdh3</name>
</gene>
<dbReference type="PROSITE" id="PS01000">
    <property type="entry name" value="SDH_CYT_1"/>
    <property type="match status" value="1"/>
</dbReference>
<dbReference type="NCBIfam" id="TIGR02970">
    <property type="entry name" value="succ_dehyd_cytB"/>
    <property type="match status" value="1"/>
</dbReference>
<dbReference type="Pfam" id="PF01127">
    <property type="entry name" value="Sdh_cyt"/>
    <property type="match status" value="1"/>
</dbReference>
<evidence type="ECO:0000313" key="10">
    <source>
        <dbReference type="EMBL" id="AVK39555.1"/>
    </source>
</evidence>
<dbReference type="GO" id="GO:0006121">
    <property type="term" value="P:mitochondrial electron transport, succinate to ubiquinone"/>
    <property type="evidence" value="ECO:0007669"/>
    <property type="project" value="TreeGrafter"/>
</dbReference>
<evidence type="ECO:0000256" key="8">
    <source>
        <dbReference type="PIRSR" id="PIRSR000178-1"/>
    </source>
</evidence>
<dbReference type="AlphaFoldDB" id="A0A343UXZ8"/>
<keyword evidence="3 9" id="KW-0812">Transmembrane</keyword>
<keyword evidence="5 9" id="KW-1133">Transmembrane helix</keyword>
<dbReference type="PANTHER" id="PTHR10978">
    <property type="entry name" value="SUCCINATE DEHYDROGENASE CYTOCHROME B560 SUBUNIT"/>
    <property type="match status" value="1"/>
</dbReference>
<evidence type="ECO:0000256" key="6">
    <source>
        <dbReference type="ARBA" id="ARBA00023004"/>
    </source>
</evidence>
<evidence type="ECO:0000256" key="9">
    <source>
        <dbReference type="SAM" id="Phobius"/>
    </source>
</evidence>
<evidence type="ECO:0000256" key="3">
    <source>
        <dbReference type="ARBA" id="ARBA00022692"/>
    </source>
</evidence>
<dbReference type="Gene3D" id="1.20.1300.10">
    <property type="entry name" value="Fumarate reductase/succinate dehydrogenase, transmembrane subunit"/>
    <property type="match status" value="1"/>
</dbReference>
<sequence>MFKTSNRPISPHITIYLPQWSSLFSIWHRISGLLLTSSLFFSLFLLKSNYWWLSFKLYYMNTSSLCCLFSIYLITFLYHFFNGLRHILWDFNLLLTTKLAFLSSLLVIIFVTLFQAVFIKIFLY</sequence>
<evidence type="ECO:0000256" key="7">
    <source>
        <dbReference type="ARBA" id="ARBA00023136"/>
    </source>
</evidence>
<dbReference type="InterPro" id="IPR014314">
    <property type="entry name" value="Succ_DH_cytb556"/>
</dbReference>
<feature type="binding site" description="axial binding residue" evidence="8">
    <location>
        <position position="79"/>
    </location>
    <ligand>
        <name>heme</name>
        <dbReference type="ChEBI" id="CHEBI:30413"/>
        <note>ligand shared with second transmembrane subunit</note>
    </ligand>
    <ligandPart>
        <name>Fe</name>
        <dbReference type="ChEBI" id="CHEBI:18248"/>
    </ligandPart>
</feature>
<dbReference type="GO" id="GO:0005739">
    <property type="term" value="C:mitochondrion"/>
    <property type="evidence" value="ECO:0007669"/>
    <property type="project" value="GOC"/>
</dbReference>
<evidence type="ECO:0000256" key="4">
    <source>
        <dbReference type="ARBA" id="ARBA00022723"/>
    </source>
</evidence>
<comment type="subcellular location">
    <subcellularLocation>
        <location evidence="1">Membrane</location>
        <topology evidence="1">Multi-pass membrane protein</topology>
    </subcellularLocation>
</comment>
<reference evidence="10" key="1">
    <citation type="journal article" date="2018" name="Mitochondrial DNA Part B Resour">
        <title>Complete mitochondrial genomes of six species of the freshwater red algal order Batrachospermales (Rhodophyta).</title>
        <authorList>
            <person name="Paiano M.O."/>
            <person name="Del Cortona A."/>
            <person name="Costa J.F."/>
            <person name="Liu S.-L."/>
            <person name="Verbruggen H."/>
            <person name="De Clerck O."/>
            <person name="Necchi O."/>
        </authorList>
    </citation>
    <scope>NUCLEOTIDE SEQUENCE</scope>
    <source>
        <strain evidence="10">HEC3068</strain>
    </source>
</reference>
<feature type="transmembrane region" description="Helical" evidence="9">
    <location>
        <begin position="101"/>
        <end position="123"/>
    </location>
</feature>
<keyword evidence="10" id="KW-0496">Mitochondrion</keyword>
<geneLocation type="mitochondrion" evidence="10"/>
<accession>A0A343UXZ8</accession>
<organism evidence="10">
    <name type="scientific">Paralemanea sp</name>
    <dbReference type="NCBI Taxonomy" id="2048601"/>
    <lineage>
        <taxon>Eukaryota</taxon>
        <taxon>Rhodophyta</taxon>
        <taxon>Florideophyceae</taxon>
        <taxon>Nemaliophycidae</taxon>
        <taxon>Batrachospermales</taxon>
        <taxon>Lemaneaceae</taxon>
        <taxon>Paralemanea</taxon>
    </lineage>
</organism>
<dbReference type="InterPro" id="IPR018495">
    <property type="entry name" value="Succ_DH_cyt_bsu_CS"/>
</dbReference>
<dbReference type="SUPFAM" id="SSF81343">
    <property type="entry name" value="Fumarate reductase respiratory complex transmembrane subunits"/>
    <property type="match status" value="1"/>
</dbReference>
<name>A0A343UXZ8_9FLOR</name>
<dbReference type="GO" id="GO:0016020">
    <property type="term" value="C:membrane"/>
    <property type="evidence" value="ECO:0007669"/>
    <property type="project" value="UniProtKB-SubCell"/>
</dbReference>
<dbReference type="PANTHER" id="PTHR10978:SF5">
    <property type="entry name" value="SUCCINATE DEHYDROGENASE CYTOCHROME B560 SUBUNIT, MITOCHONDRIAL"/>
    <property type="match status" value="1"/>
</dbReference>
<feature type="transmembrane region" description="Helical" evidence="9">
    <location>
        <begin position="26"/>
        <end position="46"/>
    </location>
</feature>
<dbReference type="InterPro" id="IPR000701">
    <property type="entry name" value="SuccDH_FuR_B_TM-su"/>
</dbReference>